<feature type="compositionally biased region" description="Polar residues" evidence="1">
    <location>
        <begin position="36"/>
        <end position="78"/>
    </location>
</feature>
<evidence type="ECO:0000313" key="2">
    <source>
        <dbReference type="EMBL" id="KAJ9130876.1"/>
    </source>
</evidence>
<dbReference type="Proteomes" id="UP001174694">
    <property type="component" value="Unassembled WGS sequence"/>
</dbReference>
<feature type="compositionally biased region" description="Basic residues" evidence="1">
    <location>
        <begin position="1"/>
        <end position="10"/>
    </location>
</feature>
<feature type="compositionally biased region" description="Basic and acidic residues" evidence="1">
    <location>
        <begin position="909"/>
        <end position="930"/>
    </location>
</feature>
<proteinExistence type="predicted"/>
<feature type="compositionally biased region" description="Low complexity" evidence="1">
    <location>
        <begin position="86"/>
        <end position="100"/>
    </location>
</feature>
<feature type="compositionally biased region" description="Acidic residues" evidence="1">
    <location>
        <begin position="966"/>
        <end position="975"/>
    </location>
</feature>
<dbReference type="AlphaFoldDB" id="A0AA38R269"/>
<feature type="compositionally biased region" description="Low complexity" evidence="1">
    <location>
        <begin position="229"/>
        <end position="243"/>
    </location>
</feature>
<comment type="caution">
    <text evidence="2">The sequence shown here is derived from an EMBL/GenBank/DDBJ whole genome shotgun (WGS) entry which is preliminary data.</text>
</comment>
<gene>
    <name evidence="2" type="ORF">NKR23_g12003</name>
</gene>
<feature type="compositionally biased region" description="Polar residues" evidence="1">
    <location>
        <begin position="101"/>
        <end position="144"/>
    </location>
</feature>
<keyword evidence="3" id="KW-1185">Reference proteome</keyword>
<feature type="compositionally biased region" description="Low complexity" evidence="1">
    <location>
        <begin position="145"/>
        <end position="156"/>
    </location>
</feature>
<feature type="region of interest" description="Disordered" evidence="1">
    <location>
        <begin position="769"/>
        <end position="789"/>
    </location>
</feature>
<feature type="compositionally biased region" description="Basic and acidic residues" evidence="1">
    <location>
        <begin position="938"/>
        <end position="965"/>
    </location>
</feature>
<feature type="compositionally biased region" description="Basic and acidic residues" evidence="1">
    <location>
        <begin position="769"/>
        <end position="782"/>
    </location>
</feature>
<accession>A0AA38R269</accession>
<protein>
    <submittedName>
        <fullName evidence="2">Uncharacterized protein</fullName>
    </submittedName>
</protein>
<dbReference type="EMBL" id="JANBVO010000077">
    <property type="protein sequence ID" value="KAJ9130876.1"/>
    <property type="molecule type" value="Genomic_DNA"/>
</dbReference>
<feature type="compositionally biased region" description="Low complexity" evidence="1">
    <location>
        <begin position="18"/>
        <end position="35"/>
    </location>
</feature>
<feature type="compositionally biased region" description="Polar residues" evidence="1">
    <location>
        <begin position="164"/>
        <end position="174"/>
    </location>
</feature>
<sequence length="1009" mass="112835">MSKRHKKKQQKAGANGPANASQTSQNLASSSSPQNENGGSSLPMHQTPNSQDPQVSKRSTGSNTKGTKANRNHNQPLSKEQPAPCSTGQSQPPSGSQASSRNLSEGYKQSANNSQTPPTDKDQPQSPSDQNSINGHTGGQSANKQQASQPQPSVAQNNRRKENNAASGKNTQRAQPVLELPEGYVKPAPNKKTAKNKRNKANNQARKEQMATAPGATVSTSASREPEDASNASTAAQAANAAGHATATASTTAMVSTSTVPVARKHNFTAENSVILWDLSRLPYYLTNPYQHHRPDNLLRNLAVLEPERRFSQQQADLVRVAFPEDAQFHIGPWKFEDILGFDQDHYDYFRQRMFKRVHRTKVVEKDGQKFELEAIRLKSRGHLTSPYDKPMDHQSVKDMSRLYPCVPSFLKAFLMTGGEKTMGEPNPVSAGFVSGKPNFFIDFMRHDFVARQILALLSESYVDIANLSLTCRTTFSLVASAIDRWDLTAGDFNHCELLDEEVPLYETYNRLDSGSVKKCGQRNHRAIKLDFYPRIQHGPRGFDPKVTDADFGLTWTDHGRNLGVAVSSRLVYAILPRVLATGQSHWLKPNSSFRQFLEQLPLPDHFVVRVLATYMWRYTAGQAGRPMSPHEYVAYHTSLCRAIYGDTGLATKRIKWPMDEFEQWTGPIRCADCNKYMPTHFFTFVARGAVCDGCTVQAVDRTATDHYKREKSAITHGLGFGPNETAHPVLATNLRMSEYGWTLHMYTISPYAQRARGAAIALQDKRNKDMTDHESFEEQPKNRHSGLVPIETHQLDDGLENRAYERPAAWGKVVRKRKRLLSRRLKKQVEKAYALDPEEEPVLVPYETRPILYTPSEPEPVPVPEPAKKDVKKDNEGKTTMKGWIVKNGKDKKAGKGKTTTKVWNTKNGKDKKSDEGKTTTKGGIAKDDKDEEADDAEKKAEAEAKMKEAEQRARKNKALKEIDEMFSSDEEESGGSASERDDNSPPEEVGTWVARPLHYLRTHRQMW</sequence>
<feature type="region of interest" description="Disordered" evidence="1">
    <location>
        <begin position="1"/>
        <end position="243"/>
    </location>
</feature>
<organism evidence="2 3">
    <name type="scientific">Pleurostoma richardsiae</name>
    <dbReference type="NCBI Taxonomy" id="41990"/>
    <lineage>
        <taxon>Eukaryota</taxon>
        <taxon>Fungi</taxon>
        <taxon>Dikarya</taxon>
        <taxon>Ascomycota</taxon>
        <taxon>Pezizomycotina</taxon>
        <taxon>Sordariomycetes</taxon>
        <taxon>Sordariomycetidae</taxon>
        <taxon>Calosphaeriales</taxon>
        <taxon>Pleurostomataceae</taxon>
        <taxon>Pleurostoma</taxon>
    </lineage>
</organism>
<feature type="compositionally biased region" description="Basic residues" evidence="1">
    <location>
        <begin position="1000"/>
        <end position="1009"/>
    </location>
</feature>
<evidence type="ECO:0000313" key="3">
    <source>
        <dbReference type="Proteomes" id="UP001174694"/>
    </source>
</evidence>
<name>A0AA38R269_9PEZI</name>
<feature type="region of interest" description="Disordered" evidence="1">
    <location>
        <begin position="854"/>
        <end position="1009"/>
    </location>
</feature>
<evidence type="ECO:0000256" key="1">
    <source>
        <dbReference type="SAM" id="MobiDB-lite"/>
    </source>
</evidence>
<feature type="compositionally biased region" description="Basic and acidic residues" evidence="1">
    <location>
        <begin position="867"/>
        <end position="880"/>
    </location>
</feature>
<reference evidence="2" key="1">
    <citation type="submission" date="2022-07" db="EMBL/GenBank/DDBJ databases">
        <title>Fungi with potential for degradation of polypropylene.</title>
        <authorList>
            <person name="Gostincar C."/>
        </authorList>
    </citation>
    <scope>NUCLEOTIDE SEQUENCE</scope>
    <source>
        <strain evidence="2">EXF-13308</strain>
    </source>
</reference>